<keyword evidence="3" id="KW-1185">Reference proteome</keyword>
<organism evidence="2 3">
    <name type="scientific">Brevibacterium antiquum</name>
    <dbReference type="NCBI Taxonomy" id="234835"/>
    <lineage>
        <taxon>Bacteria</taxon>
        <taxon>Bacillati</taxon>
        <taxon>Actinomycetota</taxon>
        <taxon>Actinomycetes</taxon>
        <taxon>Micrococcales</taxon>
        <taxon>Brevibacteriaceae</taxon>
        <taxon>Brevibacterium</taxon>
    </lineage>
</organism>
<sequence length="244" mass="24507">MGQHDTRRDKEFPPRWSMAVGILLILLLGAFGVWSQYSTQQEADNASENANSLADEVTNACSEGSVEIDGRDICAKAKQVKKDVAKPTKAGPAGPQGVRGRPGPRSTIPGPTGQQGGDGEDSDVPGPAGEKGQDSDIPGPAGIPGEDSEVPGPAGERGAPGSDGETVVGPPGAKGEKGDSVTGPPGPKGAKGSAGRGISGVACTSGGDWKFTFTDDTSITVDGPCRAKQPTPTSKPTPSPTATP</sequence>
<dbReference type="PANTHER" id="PTHR24637">
    <property type="entry name" value="COLLAGEN"/>
    <property type="match status" value="1"/>
</dbReference>
<dbReference type="EMBL" id="FXZE01000003">
    <property type="protein sequence ID" value="SMX76862.1"/>
    <property type="molecule type" value="Genomic_DNA"/>
</dbReference>
<reference evidence="3" key="1">
    <citation type="submission" date="2017-03" db="EMBL/GenBank/DDBJ databases">
        <authorList>
            <person name="Monnet C."/>
        </authorList>
    </citation>
    <scope>NUCLEOTIDE SEQUENCE [LARGE SCALE GENOMIC DNA]</scope>
    <source>
        <strain evidence="3">P10</strain>
    </source>
</reference>
<accession>A0A2H1IPG3</accession>
<feature type="region of interest" description="Disordered" evidence="1">
    <location>
        <begin position="78"/>
        <end position="244"/>
    </location>
</feature>
<feature type="compositionally biased region" description="Low complexity" evidence="1">
    <location>
        <begin position="91"/>
        <end position="105"/>
    </location>
</feature>
<dbReference type="RefSeq" id="WP_101642322.1">
    <property type="nucleotide sequence ID" value="NZ_FXZE01000003.1"/>
</dbReference>
<protein>
    <recommendedName>
        <fullName evidence="4">Collagen triple helix repeat-containing protein</fullName>
    </recommendedName>
</protein>
<name>A0A2H1IPG3_9MICO</name>
<feature type="compositionally biased region" description="Pro residues" evidence="1">
    <location>
        <begin position="233"/>
        <end position="244"/>
    </location>
</feature>
<gene>
    <name evidence="2" type="ORF">BANT10_01143</name>
</gene>
<evidence type="ECO:0000313" key="3">
    <source>
        <dbReference type="Proteomes" id="UP000234342"/>
    </source>
</evidence>
<evidence type="ECO:0000256" key="1">
    <source>
        <dbReference type="SAM" id="MobiDB-lite"/>
    </source>
</evidence>
<dbReference type="Proteomes" id="UP000234342">
    <property type="component" value="Unassembled WGS sequence"/>
</dbReference>
<evidence type="ECO:0000313" key="2">
    <source>
        <dbReference type="EMBL" id="SMX76862.1"/>
    </source>
</evidence>
<evidence type="ECO:0008006" key="4">
    <source>
        <dbReference type="Google" id="ProtNLM"/>
    </source>
</evidence>
<proteinExistence type="predicted"/>
<dbReference type="AlphaFoldDB" id="A0A2H1IPG3"/>